<comment type="subcellular location">
    <subcellularLocation>
        <location evidence="1">Nucleus</location>
        <location evidence="1">Nucleolus</location>
    </subcellularLocation>
</comment>
<evidence type="ECO:0000256" key="1">
    <source>
        <dbReference type="ARBA" id="ARBA00004604"/>
    </source>
</evidence>
<evidence type="ECO:0000256" key="4">
    <source>
        <dbReference type="ARBA" id="ARBA00023242"/>
    </source>
</evidence>
<evidence type="ECO:0000256" key="7">
    <source>
        <dbReference type="SAM" id="MobiDB-lite"/>
    </source>
</evidence>
<dbReference type="PANTHER" id="PTHR17039">
    <property type="entry name" value="U3 SMALL NUCLEOLAR RIBONUCLEOPROTEIN PROTEIN MPP10"/>
    <property type="match status" value="1"/>
</dbReference>
<dbReference type="GO" id="GO:0006364">
    <property type="term" value="P:rRNA processing"/>
    <property type="evidence" value="ECO:0007669"/>
    <property type="project" value="UniProtKB-KW"/>
</dbReference>
<dbReference type="GO" id="GO:0032040">
    <property type="term" value="C:small-subunit processome"/>
    <property type="evidence" value="ECO:0007669"/>
    <property type="project" value="TreeGrafter"/>
</dbReference>
<organism evidence="8">
    <name type="scientific">Heliothis virescens</name>
    <name type="common">Tobacco budworm moth</name>
    <dbReference type="NCBI Taxonomy" id="7102"/>
    <lineage>
        <taxon>Eukaryota</taxon>
        <taxon>Metazoa</taxon>
        <taxon>Ecdysozoa</taxon>
        <taxon>Arthropoda</taxon>
        <taxon>Hexapoda</taxon>
        <taxon>Insecta</taxon>
        <taxon>Pterygota</taxon>
        <taxon>Neoptera</taxon>
        <taxon>Endopterygota</taxon>
        <taxon>Lepidoptera</taxon>
        <taxon>Glossata</taxon>
        <taxon>Ditrysia</taxon>
        <taxon>Noctuoidea</taxon>
        <taxon>Noctuidae</taxon>
        <taxon>Heliothinae</taxon>
        <taxon>Heliothis</taxon>
    </lineage>
</organism>
<dbReference type="STRING" id="7102.A0A2A4J7Z1"/>
<dbReference type="GO" id="GO:0005732">
    <property type="term" value="C:sno(s)RNA-containing ribonucleoprotein complex"/>
    <property type="evidence" value="ECO:0007669"/>
    <property type="project" value="InterPro"/>
</dbReference>
<evidence type="ECO:0000256" key="6">
    <source>
        <dbReference type="ARBA" id="ARBA00029455"/>
    </source>
</evidence>
<comment type="caution">
    <text evidence="8">The sequence shown here is derived from an EMBL/GenBank/DDBJ whole genome shotgun (WGS) entry which is preliminary data.</text>
</comment>
<keyword evidence="3" id="KW-0698">rRNA processing</keyword>
<comment type="similarity">
    <text evidence="6">Belongs to the MPP10 family.</text>
</comment>
<feature type="compositionally biased region" description="Basic and acidic residues" evidence="7">
    <location>
        <begin position="54"/>
        <end position="76"/>
    </location>
</feature>
<sequence length="104" mass="11995">MEEVAPVATSDAALLAPEEVKKKRRGELMSKEERTATDKNRERRKKKKHQRQKGKVEKVTEHRNTEKGAVSDDKSLKTSKAFFQQLTDDSRSMIKKRNVKNKGQ</sequence>
<evidence type="ECO:0000256" key="3">
    <source>
        <dbReference type="ARBA" id="ARBA00022552"/>
    </source>
</evidence>
<keyword evidence="2" id="KW-0690">Ribosome biogenesis</keyword>
<proteinExistence type="inferred from homology"/>
<dbReference type="GO" id="GO:0034457">
    <property type="term" value="C:Mpp10 complex"/>
    <property type="evidence" value="ECO:0007669"/>
    <property type="project" value="InterPro"/>
</dbReference>
<dbReference type="PANTHER" id="PTHR17039:SF0">
    <property type="entry name" value="U3 SMALL NUCLEOLAR RIBONUCLEOPROTEIN PROTEIN MPP10"/>
    <property type="match status" value="1"/>
</dbReference>
<feature type="compositionally biased region" description="Basic residues" evidence="7">
    <location>
        <begin position="42"/>
        <end position="53"/>
    </location>
</feature>
<dbReference type="Pfam" id="PF04006">
    <property type="entry name" value="Mpp10"/>
    <property type="match status" value="1"/>
</dbReference>
<keyword evidence="4" id="KW-0539">Nucleus</keyword>
<evidence type="ECO:0000256" key="2">
    <source>
        <dbReference type="ARBA" id="ARBA00022517"/>
    </source>
</evidence>
<evidence type="ECO:0000256" key="5">
    <source>
        <dbReference type="ARBA" id="ARBA00023274"/>
    </source>
</evidence>
<dbReference type="InterPro" id="IPR012173">
    <property type="entry name" value="Mpp10"/>
</dbReference>
<reference evidence="8" key="1">
    <citation type="submission" date="2017-09" db="EMBL/GenBank/DDBJ databases">
        <title>Contemporary evolution of a Lepidopteran species, Heliothis virescens, in response to modern agricultural practices.</title>
        <authorList>
            <person name="Fritz M.L."/>
            <person name="Deyonke A.M."/>
            <person name="Papanicolaou A."/>
            <person name="Micinski S."/>
            <person name="Westbrook J."/>
            <person name="Gould F."/>
        </authorList>
    </citation>
    <scope>NUCLEOTIDE SEQUENCE [LARGE SCALE GENOMIC DNA]</scope>
    <source>
        <strain evidence="8">HvINT-</strain>
        <tissue evidence="8">Whole body</tissue>
    </source>
</reference>
<dbReference type="AlphaFoldDB" id="A0A2A4J7Z1"/>
<keyword evidence="5" id="KW-0687">Ribonucleoprotein</keyword>
<feature type="region of interest" description="Disordered" evidence="7">
    <location>
        <begin position="1"/>
        <end position="78"/>
    </location>
</feature>
<feature type="compositionally biased region" description="Basic and acidic residues" evidence="7">
    <location>
        <begin position="18"/>
        <end position="41"/>
    </location>
</feature>
<dbReference type="EMBL" id="NWSH01002557">
    <property type="protein sequence ID" value="PCG67989.1"/>
    <property type="molecule type" value="Genomic_DNA"/>
</dbReference>
<gene>
    <name evidence="8" type="ORF">B5V51_5719</name>
</gene>
<accession>A0A2A4J7Z1</accession>
<name>A0A2A4J7Z1_HELVI</name>
<evidence type="ECO:0000313" key="8">
    <source>
        <dbReference type="EMBL" id="PCG67989.1"/>
    </source>
</evidence>
<protein>
    <submittedName>
        <fullName evidence="8">Uncharacterized protein</fullName>
    </submittedName>
</protein>